<reference evidence="4 5" key="1">
    <citation type="journal article" date="2014" name="Nat. Genet.">
        <title>Whole-genome sequence of a flatfish provides insights into ZW sex chromosome evolution and adaptation to a benthic lifestyle.</title>
        <authorList>
            <person name="Chen S."/>
            <person name="Zhang G."/>
            <person name="Shao C."/>
            <person name="Huang Q."/>
            <person name="Liu G."/>
            <person name="Zhang P."/>
            <person name="Song W."/>
            <person name="An N."/>
            <person name="Chalopin D."/>
            <person name="Volff J.N."/>
            <person name="Hong Y."/>
            <person name="Li Q."/>
            <person name="Sha Z."/>
            <person name="Zhou H."/>
            <person name="Xie M."/>
            <person name="Yu Q."/>
            <person name="Liu Y."/>
            <person name="Xiang H."/>
            <person name="Wang N."/>
            <person name="Wu K."/>
            <person name="Yang C."/>
            <person name="Zhou Q."/>
            <person name="Liao X."/>
            <person name="Yang L."/>
            <person name="Hu Q."/>
            <person name="Zhang J."/>
            <person name="Meng L."/>
            <person name="Jin L."/>
            <person name="Tian Y."/>
            <person name="Lian J."/>
            <person name="Yang J."/>
            <person name="Miao G."/>
            <person name="Liu S."/>
            <person name="Liang Z."/>
            <person name="Yan F."/>
            <person name="Li Y."/>
            <person name="Sun B."/>
            <person name="Zhang H."/>
            <person name="Zhang J."/>
            <person name="Zhu Y."/>
            <person name="Du M."/>
            <person name="Zhao Y."/>
            <person name="Schartl M."/>
            <person name="Tang Q."/>
            <person name="Wang J."/>
        </authorList>
    </citation>
    <scope>NUCLEOTIDE SEQUENCE</scope>
</reference>
<accession>A0A3P8V6S7</accession>
<feature type="compositionally biased region" description="Polar residues" evidence="2">
    <location>
        <begin position="199"/>
        <end position="223"/>
    </location>
</feature>
<evidence type="ECO:0000256" key="2">
    <source>
        <dbReference type="SAM" id="MobiDB-lite"/>
    </source>
</evidence>
<protein>
    <submittedName>
        <fullName evidence="4">Zinc finger protein 414</fullName>
    </submittedName>
</protein>
<keyword evidence="1" id="KW-0863">Zinc-finger</keyword>
<dbReference type="Proteomes" id="UP000265120">
    <property type="component" value="Chromosome 5"/>
</dbReference>
<sequence length="313" mass="34030">SGNKRMPCPLNGCRRVYSNTSALELHVKEHEIPAQSIAGKVLLCSTTGCNGSFPNMQKLMEHTRHHHKPNIFFMCESCRTKLRSYRGLLTHLHTCSKVPRAKAKPVEPTALSQPVITTTTAAVVSNTNTTATSVDQRNQRQDPSSTPQQPVSQLANQQGNFPTAPRPGSTYSPLIRPSVLSFPERLASPQLTGLPVQPSPLNSDGQSAAPESSEVRGQNQTLGRSPESIHPAPVSAPQSPPGPVAIWKKNQGGCPSFIFIQTNRILWEHTKGLYTCVQCGQTASNRKEMTQHINAYHSGNKAAEDSRKTASDT</sequence>
<dbReference type="OMA" id="HIRDHEI"/>
<dbReference type="SMART" id="SM00355">
    <property type="entry name" value="ZnF_C2H2"/>
    <property type="match status" value="3"/>
</dbReference>
<dbReference type="GO" id="GO:0008270">
    <property type="term" value="F:zinc ion binding"/>
    <property type="evidence" value="ECO:0007669"/>
    <property type="project" value="UniProtKB-KW"/>
</dbReference>
<organism evidence="4 5">
    <name type="scientific">Cynoglossus semilaevis</name>
    <name type="common">Tongue sole</name>
    <dbReference type="NCBI Taxonomy" id="244447"/>
    <lineage>
        <taxon>Eukaryota</taxon>
        <taxon>Metazoa</taxon>
        <taxon>Chordata</taxon>
        <taxon>Craniata</taxon>
        <taxon>Vertebrata</taxon>
        <taxon>Euteleostomi</taxon>
        <taxon>Actinopterygii</taxon>
        <taxon>Neopterygii</taxon>
        <taxon>Teleostei</taxon>
        <taxon>Neoteleostei</taxon>
        <taxon>Acanthomorphata</taxon>
        <taxon>Carangaria</taxon>
        <taxon>Pleuronectiformes</taxon>
        <taxon>Pleuronectoidei</taxon>
        <taxon>Cynoglossidae</taxon>
        <taxon>Cynoglossinae</taxon>
        <taxon>Cynoglossus</taxon>
    </lineage>
</organism>
<feature type="region of interest" description="Disordered" evidence="2">
    <location>
        <begin position="130"/>
        <end position="175"/>
    </location>
</feature>
<evidence type="ECO:0000259" key="3">
    <source>
        <dbReference type="PROSITE" id="PS50157"/>
    </source>
</evidence>
<reference evidence="4" key="2">
    <citation type="submission" date="2025-08" db="UniProtKB">
        <authorList>
            <consortium name="Ensembl"/>
        </authorList>
    </citation>
    <scope>IDENTIFICATION</scope>
</reference>
<dbReference type="InParanoid" id="A0A3P8V6S7"/>
<keyword evidence="5" id="KW-1185">Reference proteome</keyword>
<evidence type="ECO:0000313" key="5">
    <source>
        <dbReference type="Proteomes" id="UP000265120"/>
    </source>
</evidence>
<dbReference type="InterPro" id="IPR039882">
    <property type="entry name" value="ZN414"/>
</dbReference>
<evidence type="ECO:0000313" key="4">
    <source>
        <dbReference type="Ensembl" id="ENSCSEP00000011078.1"/>
    </source>
</evidence>
<keyword evidence="1" id="KW-0862">Zinc</keyword>
<dbReference type="GeneTree" id="ENSGT00390000006876"/>
<dbReference type="Pfam" id="PF15909">
    <property type="entry name" value="zf-C2H2_8"/>
    <property type="match status" value="1"/>
</dbReference>
<name>A0A3P8V6S7_CYNSE</name>
<dbReference type="AlphaFoldDB" id="A0A3P8V6S7"/>
<feature type="region of interest" description="Disordered" evidence="2">
    <location>
        <begin position="190"/>
        <end position="246"/>
    </location>
</feature>
<dbReference type="PROSITE" id="PS50157">
    <property type="entry name" value="ZINC_FINGER_C2H2_2"/>
    <property type="match status" value="1"/>
</dbReference>
<dbReference type="PANTHER" id="PTHR21695">
    <property type="entry name" value="ZINC FINGER PROTEIN 414"/>
    <property type="match status" value="1"/>
</dbReference>
<evidence type="ECO:0000256" key="1">
    <source>
        <dbReference type="PROSITE-ProRule" id="PRU00042"/>
    </source>
</evidence>
<keyword evidence="1" id="KW-0479">Metal-binding</keyword>
<proteinExistence type="predicted"/>
<feature type="compositionally biased region" description="Polar residues" evidence="2">
    <location>
        <begin position="141"/>
        <end position="161"/>
    </location>
</feature>
<dbReference type="Gene3D" id="3.30.160.60">
    <property type="entry name" value="Classic Zinc Finger"/>
    <property type="match status" value="1"/>
</dbReference>
<dbReference type="InterPro" id="IPR031799">
    <property type="entry name" value="Znf-C2H2_ribbon"/>
</dbReference>
<reference evidence="4" key="3">
    <citation type="submission" date="2025-09" db="UniProtKB">
        <authorList>
            <consortium name="Ensembl"/>
        </authorList>
    </citation>
    <scope>IDENTIFICATION</scope>
</reference>
<dbReference type="InterPro" id="IPR013087">
    <property type="entry name" value="Znf_C2H2_type"/>
</dbReference>
<dbReference type="Ensembl" id="ENSCSET00000011211.1">
    <property type="protein sequence ID" value="ENSCSEP00000011078.1"/>
    <property type="gene ID" value="ENSCSEG00000007111.1"/>
</dbReference>
<dbReference type="PANTHER" id="PTHR21695:SF0">
    <property type="entry name" value="ZINC FINGER PROTEIN 414"/>
    <property type="match status" value="1"/>
</dbReference>
<dbReference type="PROSITE" id="PS00028">
    <property type="entry name" value="ZINC_FINGER_C2H2_1"/>
    <property type="match status" value="2"/>
</dbReference>
<feature type="domain" description="C2H2-type" evidence="3">
    <location>
        <begin position="274"/>
        <end position="302"/>
    </location>
</feature>